<evidence type="ECO:0000313" key="6">
    <source>
        <dbReference type="EMBL" id="AQQ66340.1"/>
    </source>
</evidence>
<dbReference type="SUPFAM" id="SSF51445">
    <property type="entry name" value="(Trans)glycosidases"/>
    <property type="match status" value="1"/>
</dbReference>
<dbReference type="OrthoDB" id="9816550at2"/>
<evidence type="ECO:0000256" key="2">
    <source>
        <dbReference type="ARBA" id="ARBA00022801"/>
    </source>
</evidence>
<dbReference type="InterPro" id="IPR000805">
    <property type="entry name" value="Glyco_hydro_26"/>
</dbReference>
<dbReference type="GO" id="GO:0006080">
    <property type="term" value="P:substituted mannan metabolic process"/>
    <property type="evidence" value="ECO:0007669"/>
    <property type="project" value="InterPro"/>
</dbReference>
<evidence type="ECO:0000256" key="4">
    <source>
        <dbReference type="PROSITE-ProRule" id="PRU01100"/>
    </source>
</evidence>
<dbReference type="InterPro" id="IPR022790">
    <property type="entry name" value="GH26_dom"/>
</dbReference>
<dbReference type="EMBL" id="CP019650">
    <property type="protein sequence ID" value="AQQ66340.1"/>
    <property type="molecule type" value="Genomic_DNA"/>
</dbReference>
<dbReference type="Gene3D" id="3.20.20.80">
    <property type="entry name" value="Glycosidases"/>
    <property type="match status" value="1"/>
</dbReference>
<sequence length="426" mass="47129">MITKFTLARHLGAGLVAGALLSLVACDREQPSAGIAAETDVEKVQAADFTAPFVPSDKRQLLFIGQDRKSIDSYVDSGFFPAPGGVTAYIVPIYELRNPDKYFGGMGLDNDLQPTERAADWGGGPANAWKLATDFPGSALAIGLDINESFREGGLAGIAAGDFDAEIDKLADFIRLVESPVFLRIGYEFDGVWNQGYEKANEYVAAWQHIVTRIRAGGTGDKGPENVAFIWQGSASPADDAIEGKYEADISIWYPGDEYVDWIGLSWFLLIDESGIHSDIPKEEMATQRELADQILEFSRAKQKPVFVAEAAPQGYDLKQEFNANINVMIDGPPAQGKIAVAGADIWQQWFAPFFEYIDQNQDVIRAVAYINCNWDEQPMWGAPYNNGFWGDTRVETNAVITDLWLQEIRNTRWAHAQSLQKNLMH</sequence>
<protein>
    <recommendedName>
        <fullName evidence="5">GH26 domain-containing protein</fullName>
    </recommendedName>
</protein>
<dbReference type="InterPro" id="IPR017853">
    <property type="entry name" value="GH"/>
</dbReference>
<keyword evidence="2 4" id="KW-0378">Hydrolase</keyword>
<dbReference type="AlphaFoldDB" id="A0A1Q2M0W1"/>
<proteinExistence type="inferred from homology"/>
<organism evidence="6 7">
    <name type="scientific">Microbulbifer agarilyticus</name>
    <dbReference type="NCBI Taxonomy" id="260552"/>
    <lineage>
        <taxon>Bacteria</taxon>
        <taxon>Pseudomonadati</taxon>
        <taxon>Pseudomonadota</taxon>
        <taxon>Gammaproteobacteria</taxon>
        <taxon>Cellvibrionales</taxon>
        <taxon>Microbulbiferaceae</taxon>
        <taxon>Microbulbifer</taxon>
    </lineage>
</organism>
<accession>A0A1Q2M0W1</accession>
<comment type="similarity">
    <text evidence="1 4">Belongs to the glycosyl hydrolase 26 family.</text>
</comment>
<evidence type="ECO:0000313" key="7">
    <source>
        <dbReference type="Proteomes" id="UP000188219"/>
    </source>
</evidence>
<dbReference type="PROSITE" id="PS51764">
    <property type="entry name" value="GH26"/>
    <property type="match status" value="1"/>
</dbReference>
<dbReference type="GO" id="GO:0016985">
    <property type="term" value="F:mannan endo-1,4-beta-mannosidase activity"/>
    <property type="evidence" value="ECO:0007669"/>
    <property type="project" value="InterPro"/>
</dbReference>
<dbReference type="Pfam" id="PF02156">
    <property type="entry name" value="Glyco_hydro_26"/>
    <property type="match status" value="1"/>
</dbReference>
<feature type="domain" description="GH26" evidence="5">
    <location>
        <begin position="44"/>
        <end position="367"/>
    </location>
</feature>
<dbReference type="KEGG" id="maga:Mag101_00765"/>
<keyword evidence="3 4" id="KW-0326">Glycosidase</keyword>
<dbReference type="PROSITE" id="PS51257">
    <property type="entry name" value="PROKAR_LIPOPROTEIN"/>
    <property type="match status" value="1"/>
</dbReference>
<name>A0A1Q2M0W1_9GAMM</name>
<evidence type="ECO:0000256" key="3">
    <source>
        <dbReference type="ARBA" id="ARBA00023295"/>
    </source>
</evidence>
<feature type="active site" description="Nucleophile" evidence="4">
    <location>
        <position position="310"/>
    </location>
</feature>
<evidence type="ECO:0000256" key="1">
    <source>
        <dbReference type="ARBA" id="ARBA00007754"/>
    </source>
</evidence>
<evidence type="ECO:0000259" key="5">
    <source>
        <dbReference type="PROSITE" id="PS51764"/>
    </source>
</evidence>
<dbReference type="Proteomes" id="UP000188219">
    <property type="component" value="Chromosome"/>
</dbReference>
<feature type="active site" description="Proton donor" evidence="4">
    <location>
        <position position="188"/>
    </location>
</feature>
<dbReference type="PANTHER" id="PTHR40079:SF4">
    <property type="entry name" value="GH26 DOMAIN-CONTAINING PROTEIN-RELATED"/>
    <property type="match status" value="1"/>
</dbReference>
<reference evidence="6" key="1">
    <citation type="submission" date="2017-02" db="EMBL/GenBank/DDBJ databases">
        <title>Genome of Microbulbifer agarilyticus GP101.</title>
        <authorList>
            <person name="Jung J."/>
            <person name="Bae S.S."/>
            <person name="Baek K."/>
        </authorList>
    </citation>
    <scope>NUCLEOTIDE SEQUENCE [LARGE SCALE GENOMIC DNA]</scope>
    <source>
        <strain evidence="6">GP101</strain>
    </source>
</reference>
<keyword evidence="7" id="KW-1185">Reference proteome</keyword>
<gene>
    <name evidence="6" type="ORF">Mag101_00765</name>
</gene>
<dbReference type="PANTHER" id="PTHR40079">
    <property type="entry name" value="MANNAN ENDO-1,4-BETA-MANNOSIDASE E-RELATED"/>
    <property type="match status" value="1"/>
</dbReference>
<dbReference type="STRING" id="260552.Mag101_00765"/>
<dbReference type="RefSeq" id="WP_077399406.1">
    <property type="nucleotide sequence ID" value="NZ_CP019650.1"/>
</dbReference>